<dbReference type="EMBL" id="KB021311">
    <property type="protein sequence ID" value="ELA24014.1"/>
    <property type="molecule type" value="Genomic_DNA"/>
</dbReference>
<evidence type="ECO:0000313" key="2">
    <source>
        <dbReference type="EMBL" id="ELA24014.1"/>
    </source>
</evidence>
<reference evidence="2" key="1">
    <citation type="submission" date="2012-08" db="EMBL/GenBank/DDBJ databases">
        <title>Genome analysis of Colletotrichum orbiculare and Colletotrichum fructicola.</title>
        <authorList>
            <person name="Gan P.H.P."/>
            <person name="Ikeda K."/>
            <person name="Irieda H."/>
            <person name="Narusaka M."/>
            <person name="O'Connell R.J."/>
            <person name="Narusaka Y."/>
            <person name="Takano Y."/>
            <person name="Kubo Y."/>
            <person name="Shirasu K."/>
        </authorList>
    </citation>
    <scope>NUCLEOTIDE SEQUENCE</scope>
    <source>
        <strain evidence="2">Nara gc5</strain>
    </source>
</reference>
<evidence type="ECO:0000256" key="1">
    <source>
        <dbReference type="SAM" id="MobiDB-lite"/>
    </source>
</evidence>
<evidence type="ECO:0000313" key="4">
    <source>
        <dbReference type="Proteomes" id="UP000011096"/>
    </source>
</evidence>
<dbReference type="OrthoDB" id="20872at2759"/>
<sequence length="144" mass="16050">MDLEAEVKDIKSIQWLAKTCSNILEALLLKENAQAEETTSREGHWASRQYAEFNLWCVKVGVHGQGLRSIDIRLKDVPETCAIIRDLLSSLQIDLKKVQQPANDVQHADKSEVEINDSDSASDSSSLSFDSLSSLSGTEFKKKQ</sequence>
<dbReference type="HOGENOM" id="CLU_1796331_0_0_1"/>
<dbReference type="AlphaFoldDB" id="L2FCA6"/>
<proteinExistence type="predicted"/>
<dbReference type="Proteomes" id="UP000011096">
    <property type="component" value="Unassembled WGS sequence"/>
</dbReference>
<feature type="compositionally biased region" description="Low complexity" evidence="1">
    <location>
        <begin position="118"/>
        <end position="136"/>
    </location>
</feature>
<dbReference type="EMBL" id="ANPB02000008">
    <property type="protein sequence ID" value="KAF4478013.1"/>
    <property type="molecule type" value="Genomic_DNA"/>
</dbReference>
<evidence type="ECO:0000313" key="3">
    <source>
        <dbReference type="EMBL" id="KAF4478013.1"/>
    </source>
</evidence>
<dbReference type="InParanoid" id="L2FCA6"/>
<feature type="region of interest" description="Disordered" evidence="1">
    <location>
        <begin position="100"/>
        <end position="144"/>
    </location>
</feature>
<gene>
    <name evidence="2" type="ORF">CGGC5_14420</name>
    <name evidence="3" type="ORF">CGGC5_v014176</name>
</gene>
<keyword evidence="4" id="KW-1185">Reference proteome</keyword>
<reference evidence="3 4" key="3">
    <citation type="submission" date="2020-04" db="EMBL/GenBank/DDBJ databases">
        <title>Genome sequencing and assembly of multiple isolates from the Colletotrichum gloeosporioides species complex.</title>
        <authorList>
            <person name="Gan P."/>
            <person name="Shirasu K."/>
        </authorList>
    </citation>
    <scope>NUCLEOTIDE SEQUENCE [LARGE SCALE GENOMIC DNA]</scope>
    <source>
        <strain evidence="3 4">Nara gc5</strain>
    </source>
</reference>
<protein>
    <submittedName>
        <fullName evidence="2">Uncharacterized protein</fullName>
    </submittedName>
</protein>
<reference evidence="3 4" key="2">
    <citation type="submission" date="2012-08" db="EMBL/GenBank/DDBJ databases">
        <authorList>
            <person name="Gan P.H.P."/>
            <person name="Ikeda K."/>
            <person name="Irieda H."/>
            <person name="Narusaka M."/>
            <person name="O'Connell R.J."/>
            <person name="Narusaka Y."/>
            <person name="Takano Y."/>
            <person name="Kubo Y."/>
            <person name="Shirasu K."/>
        </authorList>
    </citation>
    <scope>NUCLEOTIDE SEQUENCE [LARGE SCALE GENOMIC DNA]</scope>
    <source>
        <strain evidence="3 4">Nara gc5</strain>
    </source>
</reference>
<accession>L2FCA6</accession>
<organism evidence="2">
    <name type="scientific">Colletotrichum fructicola (strain Nara gc5)</name>
    <name type="common">Anthracnose fungus</name>
    <name type="synonym">Colletotrichum gloeosporioides (strain Nara gc5)</name>
    <dbReference type="NCBI Taxonomy" id="1213859"/>
    <lineage>
        <taxon>Eukaryota</taxon>
        <taxon>Fungi</taxon>
        <taxon>Dikarya</taxon>
        <taxon>Ascomycota</taxon>
        <taxon>Pezizomycotina</taxon>
        <taxon>Sordariomycetes</taxon>
        <taxon>Hypocreomycetidae</taxon>
        <taxon>Glomerellales</taxon>
        <taxon>Glomerellaceae</taxon>
        <taxon>Colletotrichum</taxon>
        <taxon>Colletotrichum gloeosporioides species complex</taxon>
    </lineage>
</organism>
<name>L2FCA6_COLFN</name>